<proteinExistence type="predicted"/>
<feature type="domain" description="Hydantoinase B/oxoprolinase" evidence="1">
    <location>
        <begin position="2"/>
        <end position="37"/>
    </location>
</feature>
<protein>
    <submittedName>
        <fullName evidence="2">5-oxoprolinase</fullName>
    </submittedName>
</protein>
<dbReference type="GO" id="GO:0005829">
    <property type="term" value="C:cytosol"/>
    <property type="evidence" value="ECO:0007669"/>
    <property type="project" value="TreeGrafter"/>
</dbReference>
<dbReference type="GO" id="GO:0017168">
    <property type="term" value="F:5-oxoprolinase (ATP-hydrolyzing) activity"/>
    <property type="evidence" value="ECO:0007669"/>
    <property type="project" value="TreeGrafter"/>
</dbReference>
<accession>A0A9P9DA44</accession>
<keyword evidence="3" id="KW-1185">Reference proteome</keyword>
<dbReference type="GO" id="GO:0006749">
    <property type="term" value="P:glutathione metabolic process"/>
    <property type="evidence" value="ECO:0007669"/>
    <property type="project" value="TreeGrafter"/>
</dbReference>
<dbReference type="OrthoDB" id="3643at2759"/>
<sequence>MYANYNCPISICYSAIIYIIRCLLGADVPLNEGCLVPGYASSLAWGMGGKDPEMGKITPGWNYGESISGSINASYGYYAEDAVRSTNTRRTDFEVVEKRAAVAMRDIEARVPLKFSILSDRRVYRPYGIRGGGPGEKGVNLAYIFNEEGQLGEVNLGGKAVIHLQPGESIQIDTPGGGAFGTAEGESGVNGGNKDFHQAYV</sequence>
<dbReference type="EMBL" id="JAGMUU010000038">
    <property type="protein sequence ID" value="KAH7115483.1"/>
    <property type="molecule type" value="Genomic_DNA"/>
</dbReference>
<evidence type="ECO:0000313" key="3">
    <source>
        <dbReference type="Proteomes" id="UP000717696"/>
    </source>
</evidence>
<evidence type="ECO:0000313" key="2">
    <source>
        <dbReference type="EMBL" id="KAH7115483.1"/>
    </source>
</evidence>
<comment type="caution">
    <text evidence="2">The sequence shown here is derived from an EMBL/GenBank/DDBJ whole genome shotgun (WGS) entry which is preliminary data.</text>
</comment>
<dbReference type="Pfam" id="PF02538">
    <property type="entry name" value="Hydantoinase_B"/>
    <property type="match status" value="2"/>
</dbReference>
<evidence type="ECO:0000259" key="1">
    <source>
        <dbReference type="Pfam" id="PF02538"/>
    </source>
</evidence>
<reference evidence="2" key="1">
    <citation type="journal article" date="2021" name="Nat. Commun.">
        <title>Genetic determinants of endophytism in the Arabidopsis root mycobiome.</title>
        <authorList>
            <person name="Mesny F."/>
            <person name="Miyauchi S."/>
            <person name="Thiergart T."/>
            <person name="Pickel B."/>
            <person name="Atanasova L."/>
            <person name="Karlsson M."/>
            <person name="Huettel B."/>
            <person name="Barry K.W."/>
            <person name="Haridas S."/>
            <person name="Chen C."/>
            <person name="Bauer D."/>
            <person name="Andreopoulos W."/>
            <person name="Pangilinan J."/>
            <person name="LaButti K."/>
            <person name="Riley R."/>
            <person name="Lipzen A."/>
            <person name="Clum A."/>
            <person name="Drula E."/>
            <person name="Henrissat B."/>
            <person name="Kohler A."/>
            <person name="Grigoriev I.V."/>
            <person name="Martin F.M."/>
            <person name="Hacquard S."/>
        </authorList>
    </citation>
    <scope>NUCLEOTIDE SEQUENCE</scope>
    <source>
        <strain evidence="2">MPI-CAGE-AT-0021</strain>
    </source>
</reference>
<organism evidence="2 3">
    <name type="scientific">Dactylonectria estremocensis</name>
    <dbReference type="NCBI Taxonomy" id="1079267"/>
    <lineage>
        <taxon>Eukaryota</taxon>
        <taxon>Fungi</taxon>
        <taxon>Dikarya</taxon>
        <taxon>Ascomycota</taxon>
        <taxon>Pezizomycotina</taxon>
        <taxon>Sordariomycetes</taxon>
        <taxon>Hypocreomycetidae</taxon>
        <taxon>Hypocreales</taxon>
        <taxon>Nectriaceae</taxon>
        <taxon>Dactylonectria</taxon>
    </lineage>
</organism>
<name>A0A9P9DA44_9HYPO</name>
<dbReference type="InterPro" id="IPR045079">
    <property type="entry name" value="Oxoprolinase-like"/>
</dbReference>
<gene>
    <name evidence="2" type="ORF">B0J13DRAFT_590454</name>
</gene>
<dbReference type="AlphaFoldDB" id="A0A9P9DA44"/>
<dbReference type="InterPro" id="IPR003692">
    <property type="entry name" value="Hydantoinase_B"/>
</dbReference>
<dbReference type="Proteomes" id="UP000717696">
    <property type="component" value="Unassembled WGS sequence"/>
</dbReference>
<dbReference type="PANTHER" id="PTHR11365">
    <property type="entry name" value="5-OXOPROLINASE RELATED"/>
    <property type="match status" value="1"/>
</dbReference>
<feature type="domain" description="Hydantoinase B/oxoprolinase" evidence="1">
    <location>
        <begin position="104"/>
        <end position="182"/>
    </location>
</feature>
<dbReference type="PANTHER" id="PTHR11365:SF2">
    <property type="entry name" value="5-OXOPROLINASE"/>
    <property type="match status" value="1"/>
</dbReference>